<organism evidence="3 4">
    <name type="scientific">Syntrophomonas wolfei</name>
    <dbReference type="NCBI Taxonomy" id="863"/>
    <lineage>
        <taxon>Bacteria</taxon>
        <taxon>Bacillati</taxon>
        <taxon>Bacillota</taxon>
        <taxon>Clostridia</taxon>
        <taxon>Eubacteriales</taxon>
        <taxon>Syntrophomonadaceae</taxon>
        <taxon>Syntrophomonas</taxon>
    </lineage>
</organism>
<dbReference type="RefSeq" id="WP_276620111.1">
    <property type="nucleotide sequence ID" value="NZ_DCDX01000025.1"/>
</dbReference>
<keyword evidence="2" id="KW-1133">Transmembrane helix</keyword>
<dbReference type="Proteomes" id="UP000263273">
    <property type="component" value="Unassembled WGS sequence"/>
</dbReference>
<feature type="transmembrane region" description="Helical" evidence="2">
    <location>
        <begin position="58"/>
        <end position="80"/>
    </location>
</feature>
<proteinExistence type="predicted"/>
<sequence length="305" mass="33669">MKKKSKFLVFILSPLPGLSHLYLGWSRRALVFFSVFLGLGVGALTMENISYRSSSMIGPLIFFVIALLWFVALAEALHLAGRNVEPGPDSDEARIFNSEEKGLLFISDRKLIALAFSAIPGAGHMYLGLIKQGAQLMAGFFFILLLSSWLNLNILGFVIPVIWFYSVFDIYHLLEDEEKVQLESSTLFDWFSTHPGWLGWGLIALGLLVIVQRIASPALAQLLSESLRSYIETSFIALILIAGGIKLLLGSKAEEPGEGANAMPAIRIEAKKADESAFPDKTNEEIVTENTSNVELNEETKEELS</sequence>
<reference evidence="3 4" key="1">
    <citation type="journal article" date="2018" name="Nat. Biotechnol.">
        <title>A standardized bacterial taxonomy based on genome phylogeny substantially revises the tree of life.</title>
        <authorList>
            <person name="Parks D.H."/>
            <person name="Chuvochina M."/>
            <person name="Waite D.W."/>
            <person name="Rinke C."/>
            <person name="Skarshewski A."/>
            <person name="Chaumeil P.A."/>
            <person name="Hugenholtz P."/>
        </authorList>
    </citation>
    <scope>NUCLEOTIDE SEQUENCE [LARGE SCALE GENOMIC DNA]</scope>
    <source>
        <strain evidence="3">UBA10948</strain>
    </source>
</reference>
<dbReference type="EMBL" id="DNZF01000239">
    <property type="protein sequence ID" value="HBK54464.1"/>
    <property type="molecule type" value="Genomic_DNA"/>
</dbReference>
<feature type="transmembrane region" description="Helical" evidence="2">
    <location>
        <begin position="111"/>
        <end position="129"/>
    </location>
</feature>
<comment type="caution">
    <text evidence="3">The sequence shown here is derived from an EMBL/GenBank/DDBJ whole genome shotgun (WGS) entry which is preliminary data.</text>
</comment>
<accession>A0A354YZ32</accession>
<name>A0A354YZ32_9FIRM</name>
<evidence type="ECO:0000313" key="4">
    <source>
        <dbReference type="Proteomes" id="UP000263273"/>
    </source>
</evidence>
<feature type="transmembrane region" description="Helical" evidence="2">
    <location>
        <begin position="29"/>
        <end position="46"/>
    </location>
</feature>
<keyword evidence="2" id="KW-0472">Membrane</keyword>
<evidence type="ECO:0000256" key="2">
    <source>
        <dbReference type="SAM" id="Phobius"/>
    </source>
</evidence>
<gene>
    <name evidence="3" type="ORF">DDZ44_11055</name>
</gene>
<keyword evidence="2" id="KW-0812">Transmembrane</keyword>
<feature type="region of interest" description="Disordered" evidence="1">
    <location>
        <begin position="274"/>
        <end position="305"/>
    </location>
</feature>
<evidence type="ECO:0008006" key="5">
    <source>
        <dbReference type="Google" id="ProtNLM"/>
    </source>
</evidence>
<feature type="transmembrane region" description="Helical" evidence="2">
    <location>
        <begin position="141"/>
        <end position="165"/>
    </location>
</feature>
<evidence type="ECO:0000313" key="3">
    <source>
        <dbReference type="EMBL" id="HBK54464.1"/>
    </source>
</evidence>
<protein>
    <recommendedName>
        <fullName evidence="5">TM2 domain-containing protein</fullName>
    </recommendedName>
</protein>
<dbReference type="STRING" id="378794.GCA_001570625_00457"/>
<dbReference type="AlphaFoldDB" id="A0A354YZ32"/>
<feature type="transmembrane region" description="Helical" evidence="2">
    <location>
        <begin position="197"/>
        <end position="215"/>
    </location>
</feature>
<evidence type="ECO:0000256" key="1">
    <source>
        <dbReference type="SAM" id="MobiDB-lite"/>
    </source>
</evidence>